<name>A0A1C3U6T4_9HYPH</name>
<gene>
    <name evidence="1" type="ORF">GA0061102_100259</name>
</gene>
<sequence length="132" mass="14841">MGTGYARRYFETIERIIGHDLLHRLLETFSALPSASTDKALKAAILNHPEFGPIARNIIKLWYTATWFQLPPTWRENFGALHEDRTFVPYPYAYTESLLGPAVGAHPAGAKPTGHQSWTLPPVFLPIPPECE</sequence>
<accession>A0A1C3U6T4</accession>
<dbReference type="AlphaFoldDB" id="A0A1C3U6T4"/>
<dbReference type="Proteomes" id="UP000199435">
    <property type="component" value="Unassembled WGS sequence"/>
</dbReference>
<evidence type="ECO:0000313" key="2">
    <source>
        <dbReference type="Proteomes" id="UP000199435"/>
    </source>
</evidence>
<dbReference type="STRING" id="411945.GA0061102_100259"/>
<evidence type="ECO:0000313" key="1">
    <source>
        <dbReference type="EMBL" id="SCB11115.1"/>
    </source>
</evidence>
<proteinExistence type="predicted"/>
<dbReference type="EMBL" id="FMAH01000002">
    <property type="protein sequence ID" value="SCB11115.1"/>
    <property type="molecule type" value="Genomic_DNA"/>
</dbReference>
<reference evidence="2" key="1">
    <citation type="submission" date="2016-08" db="EMBL/GenBank/DDBJ databases">
        <authorList>
            <person name="Varghese N."/>
            <person name="Submissions Spin"/>
        </authorList>
    </citation>
    <scope>NUCLEOTIDE SEQUENCE [LARGE SCALE GENOMIC DNA]</scope>
    <source>
        <strain evidence="2">HAMBI 2971</strain>
    </source>
</reference>
<organism evidence="1 2">
    <name type="scientific">Rhizobium miluonense</name>
    <dbReference type="NCBI Taxonomy" id="411945"/>
    <lineage>
        <taxon>Bacteria</taxon>
        <taxon>Pseudomonadati</taxon>
        <taxon>Pseudomonadota</taxon>
        <taxon>Alphaproteobacteria</taxon>
        <taxon>Hyphomicrobiales</taxon>
        <taxon>Rhizobiaceae</taxon>
        <taxon>Rhizobium/Agrobacterium group</taxon>
        <taxon>Rhizobium</taxon>
    </lineage>
</organism>
<keyword evidence="2" id="KW-1185">Reference proteome</keyword>
<protein>
    <submittedName>
        <fullName evidence="1">Uncharacterized protein</fullName>
    </submittedName>
</protein>